<dbReference type="GO" id="GO:0003677">
    <property type="term" value="F:DNA binding"/>
    <property type="evidence" value="ECO:0007669"/>
    <property type="project" value="InterPro"/>
</dbReference>
<organism evidence="3 4">
    <name type="scientific">Candidatus Korobacter versatilis</name>
    <dbReference type="NCBI Taxonomy" id="658062"/>
    <lineage>
        <taxon>Bacteria</taxon>
        <taxon>Pseudomonadati</taxon>
        <taxon>Acidobacteriota</taxon>
        <taxon>Terriglobia</taxon>
        <taxon>Terriglobales</taxon>
        <taxon>Candidatus Korobacteraceae</taxon>
        <taxon>Candidatus Korobacter</taxon>
    </lineage>
</organism>
<protein>
    <submittedName>
        <fullName evidence="3">Tyrosine-type recombinase/integrase</fullName>
    </submittedName>
</protein>
<comment type="caution">
    <text evidence="3">The sequence shown here is derived from an EMBL/GenBank/DDBJ whole genome shotgun (WGS) entry which is preliminary data.</text>
</comment>
<gene>
    <name evidence="3" type="ORF">HYX28_04205</name>
</gene>
<dbReference type="GO" id="GO:0006310">
    <property type="term" value="P:DNA recombination"/>
    <property type="evidence" value="ECO:0007669"/>
    <property type="project" value="UniProtKB-KW"/>
</dbReference>
<evidence type="ECO:0000259" key="2">
    <source>
        <dbReference type="Pfam" id="PF00589"/>
    </source>
</evidence>
<keyword evidence="1" id="KW-0233">DNA recombination</keyword>
<dbReference type="AlphaFoldDB" id="A0A932A769"/>
<evidence type="ECO:0000313" key="4">
    <source>
        <dbReference type="Proteomes" id="UP000779809"/>
    </source>
</evidence>
<dbReference type="Pfam" id="PF00589">
    <property type="entry name" value="Phage_integrase"/>
    <property type="match status" value="1"/>
</dbReference>
<dbReference type="EMBL" id="JACPNR010000005">
    <property type="protein sequence ID" value="MBI2677963.1"/>
    <property type="molecule type" value="Genomic_DNA"/>
</dbReference>
<dbReference type="InterPro" id="IPR013762">
    <property type="entry name" value="Integrase-like_cat_sf"/>
</dbReference>
<dbReference type="GO" id="GO:0015074">
    <property type="term" value="P:DNA integration"/>
    <property type="evidence" value="ECO:0007669"/>
    <property type="project" value="InterPro"/>
</dbReference>
<accession>A0A932A769</accession>
<dbReference type="Gene3D" id="1.10.443.10">
    <property type="entry name" value="Intergrase catalytic core"/>
    <property type="match status" value="1"/>
</dbReference>
<feature type="domain" description="Tyr recombinase" evidence="2">
    <location>
        <begin position="26"/>
        <end position="85"/>
    </location>
</feature>
<name>A0A932A769_9BACT</name>
<dbReference type="SUPFAM" id="SSF56349">
    <property type="entry name" value="DNA breaking-rejoining enzymes"/>
    <property type="match status" value="1"/>
</dbReference>
<reference evidence="3" key="1">
    <citation type="submission" date="2020-07" db="EMBL/GenBank/DDBJ databases">
        <title>Huge and variable diversity of episymbiotic CPR bacteria and DPANN archaea in groundwater ecosystems.</title>
        <authorList>
            <person name="He C.Y."/>
            <person name="Keren R."/>
            <person name="Whittaker M."/>
            <person name="Farag I.F."/>
            <person name="Doudna J."/>
            <person name="Cate J.H.D."/>
            <person name="Banfield J.F."/>
        </authorList>
    </citation>
    <scope>NUCLEOTIDE SEQUENCE</scope>
    <source>
        <strain evidence="3">NC_groundwater_580_Pr5_B-0.1um_64_19</strain>
    </source>
</reference>
<evidence type="ECO:0000313" key="3">
    <source>
        <dbReference type="EMBL" id="MBI2677963.1"/>
    </source>
</evidence>
<dbReference type="Proteomes" id="UP000779809">
    <property type="component" value="Unassembled WGS sequence"/>
</dbReference>
<proteinExistence type="predicted"/>
<evidence type="ECO:0000256" key="1">
    <source>
        <dbReference type="ARBA" id="ARBA00023172"/>
    </source>
</evidence>
<dbReference type="InterPro" id="IPR002104">
    <property type="entry name" value="Integrase_catalytic"/>
</dbReference>
<sequence>MEPNHTLCHARCGYPVHRALRPHLTTLAERFRDAREKAGISPEMVLYCGRHDYGTRMMERTGNLKAVMKVMGHRDVKTAMKYQHPELEIVRAALEKGSEAKEASASKKIYGTLCGTPTNWHHGK</sequence>
<dbReference type="InterPro" id="IPR011010">
    <property type="entry name" value="DNA_brk_join_enz"/>
</dbReference>